<dbReference type="HOGENOM" id="CLU_1046116_0_0_1"/>
<accession>K2RBI0</accession>
<reference evidence="1 2" key="1">
    <citation type="journal article" date="2012" name="BMC Genomics">
        <title>Tools to kill: Genome of one of the most destructive plant pathogenic fungi Macrophomina phaseolina.</title>
        <authorList>
            <person name="Islam M.S."/>
            <person name="Haque M.S."/>
            <person name="Islam M.M."/>
            <person name="Emdad E.M."/>
            <person name="Halim A."/>
            <person name="Hossen Q.M.M."/>
            <person name="Hossain M.Z."/>
            <person name="Ahmed B."/>
            <person name="Rahim S."/>
            <person name="Rahman M.S."/>
            <person name="Alam M.M."/>
            <person name="Hou S."/>
            <person name="Wan X."/>
            <person name="Saito J.A."/>
            <person name="Alam M."/>
        </authorList>
    </citation>
    <scope>NUCLEOTIDE SEQUENCE [LARGE SCALE GENOMIC DNA]</scope>
    <source>
        <strain evidence="1 2">MS6</strain>
    </source>
</reference>
<sequence>MSTGQSLEDYVTRYLQNEEGFDIEALYPAHAGNRGVITVQQFKYVHDISLDGKAVPDFDFFGYSEWQRALTNTLAADTAAAAQLDITNGQTHHRPAGPPTAEPLRTPAATVIEAHLLIGCPFKLRWPLENHSPSCRCRHFPTIARLKEHIGSVHREELAALPSDRQQFMKNRMKGKELGEKWEIICRAFWPGISVGQDMPPPHSALADLLRPRELGNTHETLMHVYQRIHESIHNMHFLTTDMKGLIDQEVCAIVMDEASALGGTQ</sequence>
<dbReference type="AlphaFoldDB" id="K2RBI0"/>
<dbReference type="EMBL" id="AHHD01000525">
    <property type="protein sequence ID" value="EKG10227.1"/>
    <property type="molecule type" value="Genomic_DNA"/>
</dbReference>
<protein>
    <submittedName>
        <fullName evidence="1">Uncharacterized protein</fullName>
    </submittedName>
</protein>
<comment type="caution">
    <text evidence="1">The sequence shown here is derived from an EMBL/GenBank/DDBJ whole genome shotgun (WGS) entry which is preliminary data.</text>
</comment>
<dbReference type="VEuPathDB" id="FungiDB:MPH_12677"/>
<organism evidence="1 2">
    <name type="scientific">Macrophomina phaseolina (strain MS6)</name>
    <name type="common">Charcoal rot fungus</name>
    <dbReference type="NCBI Taxonomy" id="1126212"/>
    <lineage>
        <taxon>Eukaryota</taxon>
        <taxon>Fungi</taxon>
        <taxon>Dikarya</taxon>
        <taxon>Ascomycota</taxon>
        <taxon>Pezizomycotina</taxon>
        <taxon>Dothideomycetes</taxon>
        <taxon>Dothideomycetes incertae sedis</taxon>
        <taxon>Botryosphaeriales</taxon>
        <taxon>Botryosphaeriaceae</taxon>
        <taxon>Macrophomina</taxon>
    </lineage>
</organism>
<evidence type="ECO:0000313" key="1">
    <source>
        <dbReference type="EMBL" id="EKG10227.1"/>
    </source>
</evidence>
<proteinExistence type="predicted"/>
<name>K2RBI0_MACPH</name>
<dbReference type="InParanoid" id="K2RBI0"/>
<gene>
    <name evidence="1" type="ORF">MPH_12677</name>
</gene>
<evidence type="ECO:0000313" key="2">
    <source>
        <dbReference type="Proteomes" id="UP000007129"/>
    </source>
</evidence>
<dbReference type="Proteomes" id="UP000007129">
    <property type="component" value="Unassembled WGS sequence"/>
</dbReference>